<name>A0A0A1UDD3_ENTIV</name>
<dbReference type="InterPro" id="IPR051942">
    <property type="entry name" value="DENN_domain_containing_2"/>
</dbReference>
<dbReference type="Gene3D" id="3.40.50.11500">
    <property type="match status" value="1"/>
</dbReference>
<dbReference type="EMBL" id="KB206244">
    <property type="protein sequence ID" value="ELP94354.1"/>
    <property type="molecule type" value="Genomic_DNA"/>
</dbReference>
<evidence type="ECO:0000259" key="1">
    <source>
        <dbReference type="PROSITE" id="PS50211"/>
    </source>
</evidence>
<keyword evidence="3" id="KW-1185">Reference proteome</keyword>
<dbReference type="GeneID" id="14893310"/>
<dbReference type="KEGG" id="eiv:EIN_132330"/>
<dbReference type="PANTHER" id="PTHR15288:SF20">
    <property type="entry name" value="UDENN DOMAIN-CONTAINING PROTEIN"/>
    <property type="match status" value="1"/>
</dbReference>
<dbReference type="RefSeq" id="XP_004261125.1">
    <property type="nucleotide sequence ID" value="XM_004261077.1"/>
</dbReference>
<dbReference type="InterPro" id="IPR001194">
    <property type="entry name" value="cDENN_dom"/>
</dbReference>
<evidence type="ECO:0000313" key="3">
    <source>
        <dbReference type="Proteomes" id="UP000014680"/>
    </source>
</evidence>
<sequence length="475" mass="55142">MSTLPLPKRKRSERLYSSEDFDDERVRRTMFSSFHKMNHPTNLKFPLAEQFLVVGTHKNNDTPQILFKFPDYQIQDFSETILVEYCFPDVVKKTKVLFKTQDSFNEISKSLNLSHKSVANYFTLYFTGTHLKSKRFAHCITKQRLFCCKVDEQDSSFRCIQDDIVFVLLTQSEKHSLSLSFIESLLDFPEINEMMMTDFLPTESQSHLELHLTEFFNHTSDISIPLKLDWKDTPLPNKQCLLCQCLFLNKIPIKDLVILTTATLLEKKVFILSPYRDLVSSTLSFLIQSVSPFKYEFPVIPVLTKSTFDLIDSPTPLVIGLTTNCFTQTELPENSVVYNITTKRFTYAEKLILPNFPNFDIVCNDIEKTIQPLKKFIPHSVEECAEKHSEVIVWAIQRIEMEMRILLVDFEEYCITNRSGKGTTSLFMADQFISGFKKDSNFVQEVVKTQMFANWAGEQLEEIDEKKRAAVLNNN</sequence>
<reference evidence="2 3" key="1">
    <citation type="submission" date="2012-10" db="EMBL/GenBank/DDBJ databases">
        <authorList>
            <person name="Zafar N."/>
            <person name="Inman J."/>
            <person name="Hall N."/>
            <person name="Lorenzi H."/>
            <person name="Caler E."/>
        </authorList>
    </citation>
    <scope>NUCLEOTIDE SEQUENCE [LARGE SCALE GENOMIC DNA]</scope>
    <source>
        <strain evidence="2 3">IP1</strain>
    </source>
</reference>
<dbReference type="SMART" id="SM00799">
    <property type="entry name" value="DENN"/>
    <property type="match status" value="1"/>
</dbReference>
<dbReference type="OMA" id="QRIEMEM"/>
<dbReference type="Proteomes" id="UP000014680">
    <property type="component" value="Unassembled WGS sequence"/>
</dbReference>
<protein>
    <recommendedName>
        <fullName evidence="1">UDENN domain-containing protein</fullName>
    </recommendedName>
</protein>
<dbReference type="PROSITE" id="PS50211">
    <property type="entry name" value="DENN"/>
    <property type="match status" value="1"/>
</dbReference>
<dbReference type="Pfam" id="PF02141">
    <property type="entry name" value="DENN"/>
    <property type="match status" value="1"/>
</dbReference>
<accession>A0A0A1UDD3</accession>
<evidence type="ECO:0000313" key="2">
    <source>
        <dbReference type="EMBL" id="ELP94354.1"/>
    </source>
</evidence>
<dbReference type="VEuPathDB" id="AmoebaDB:EIN_132330"/>
<dbReference type="InterPro" id="IPR037516">
    <property type="entry name" value="Tripartite_DENN"/>
</dbReference>
<dbReference type="InterPro" id="IPR043153">
    <property type="entry name" value="DENN_C"/>
</dbReference>
<organism evidence="2 3">
    <name type="scientific">Entamoeba invadens IP1</name>
    <dbReference type="NCBI Taxonomy" id="370355"/>
    <lineage>
        <taxon>Eukaryota</taxon>
        <taxon>Amoebozoa</taxon>
        <taxon>Evosea</taxon>
        <taxon>Archamoebae</taxon>
        <taxon>Mastigamoebida</taxon>
        <taxon>Entamoebidae</taxon>
        <taxon>Entamoeba</taxon>
    </lineage>
</organism>
<proteinExistence type="predicted"/>
<dbReference type="OrthoDB" id="10266080at2759"/>
<feature type="domain" description="UDENN" evidence="1">
    <location>
        <begin position="49"/>
        <end position="468"/>
    </location>
</feature>
<gene>
    <name evidence="2" type="ORF">EIN_132330</name>
</gene>
<dbReference type="PANTHER" id="PTHR15288">
    <property type="entry name" value="DENN DOMAIN-CONTAINING PROTEIN 2"/>
    <property type="match status" value="1"/>
</dbReference>
<dbReference type="Gene3D" id="3.30.450.200">
    <property type="match status" value="1"/>
</dbReference>
<dbReference type="AlphaFoldDB" id="A0A0A1UDD3"/>